<feature type="non-terminal residue" evidence="1">
    <location>
        <position position="1"/>
    </location>
</feature>
<dbReference type="AlphaFoldDB" id="A0AAD7ZB28"/>
<accession>A0AAD7ZB28</accession>
<evidence type="ECO:0000313" key="2">
    <source>
        <dbReference type="Proteomes" id="UP001233999"/>
    </source>
</evidence>
<protein>
    <submittedName>
        <fullName evidence="1">Uncharacterized protein</fullName>
    </submittedName>
</protein>
<dbReference type="Proteomes" id="UP001233999">
    <property type="component" value="Unassembled WGS sequence"/>
</dbReference>
<dbReference type="EMBL" id="JASPKZ010009374">
    <property type="protein sequence ID" value="KAJ9577125.1"/>
    <property type="molecule type" value="Genomic_DNA"/>
</dbReference>
<gene>
    <name evidence="1" type="ORF">L9F63_006297</name>
</gene>
<sequence length="77" mass="8881">NPLLVDLTFSLVKYFTCKIILSNHRISKQVQEQKTCNAVTSCLYPERPTAVFLDMFLCSIYSPVYFGFCYPLTLFSL</sequence>
<feature type="non-terminal residue" evidence="1">
    <location>
        <position position="77"/>
    </location>
</feature>
<reference evidence="1" key="2">
    <citation type="submission" date="2023-05" db="EMBL/GenBank/DDBJ databases">
        <authorList>
            <person name="Fouks B."/>
        </authorList>
    </citation>
    <scope>NUCLEOTIDE SEQUENCE</scope>
    <source>
        <strain evidence="1">Stay&amp;Tobe</strain>
        <tissue evidence="1">Testes</tissue>
    </source>
</reference>
<keyword evidence="2" id="KW-1185">Reference proteome</keyword>
<evidence type="ECO:0000313" key="1">
    <source>
        <dbReference type="EMBL" id="KAJ9577125.1"/>
    </source>
</evidence>
<organism evidence="1 2">
    <name type="scientific">Diploptera punctata</name>
    <name type="common">Pacific beetle cockroach</name>
    <dbReference type="NCBI Taxonomy" id="6984"/>
    <lineage>
        <taxon>Eukaryota</taxon>
        <taxon>Metazoa</taxon>
        <taxon>Ecdysozoa</taxon>
        <taxon>Arthropoda</taxon>
        <taxon>Hexapoda</taxon>
        <taxon>Insecta</taxon>
        <taxon>Pterygota</taxon>
        <taxon>Neoptera</taxon>
        <taxon>Polyneoptera</taxon>
        <taxon>Dictyoptera</taxon>
        <taxon>Blattodea</taxon>
        <taxon>Blaberoidea</taxon>
        <taxon>Blaberidae</taxon>
        <taxon>Diplopterinae</taxon>
        <taxon>Diploptera</taxon>
    </lineage>
</organism>
<reference evidence="1" key="1">
    <citation type="journal article" date="2023" name="IScience">
        <title>Live-bearing cockroach genome reveals convergent evolutionary mechanisms linked to viviparity in insects and beyond.</title>
        <authorList>
            <person name="Fouks B."/>
            <person name="Harrison M.C."/>
            <person name="Mikhailova A.A."/>
            <person name="Marchal E."/>
            <person name="English S."/>
            <person name="Carruthers M."/>
            <person name="Jennings E.C."/>
            <person name="Chiamaka E.L."/>
            <person name="Frigard R.A."/>
            <person name="Pippel M."/>
            <person name="Attardo G.M."/>
            <person name="Benoit J.B."/>
            <person name="Bornberg-Bauer E."/>
            <person name="Tobe S.S."/>
        </authorList>
    </citation>
    <scope>NUCLEOTIDE SEQUENCE</scope>
    <source>
        <strain evidence="1">Stay&amp;Tobe</strain>
    </source>
</reference>
<comment type="caution">
    <text evidence="1">The sequence shown here is derived from an EMBL/GenBank/DDBJ whole genome shotgun (WGS) entry which is preliminary data.</text>
</comment>
<proteinExistence type="predicted"/>
<name>A0AAD7ZB28_DIPPU</name>